<dbReference type="Proteomes" id="UP000826462">
    <property type="component" value="Chromosome 2"/>
</dbReference>
<evidence type="ECO:0000313" key="2">
    <source>
        <dbReference type="Proteomes" id="UP000826462"/>
    </source>
</evidence>
<proteinExistence type="predicted"/>
<sequence>MPKLLDEWLNEPDTPLEKQRTVNKAQVQGWLKEAVRKYEDAGRSANSESTRMDAAYDATFFCALAALATQAVRVTSRPRHHVVALEAAAALMALPAALMDEADALREWRNRKYQGFFSATERDVADGIDTAKRYLEATSLWLRQNEPHLLK</sequence>
<dbReference type="RefSeq" id="WP_219801941.1">
    <property type="nucleotide sequence ID" value="NZ_CP080096.1"/>
</dbReference>
<accession>A0ABX8V097</accession>
<evidence type="ECO:0008006" key="3">
    <source>
        <dbReference type="Google" id="ProtNLM"/>
    </source>
</evidence>
<organism evidence="1 2">
    <name type="scientific">Paraburkholderia edwinii</name>
    <dbReference type="NCBI Taxonomy" id="2861782"/>
    <lineage>
        <taxon>Bacteria</taxon>
        <taxon>Pseudomonadati</taxon>
        <taxon>Pseudomonadota</taxon>
        <taxon>Betaproteobacteria</taxon>
        <taxon>Burkholderiales</taxon>
        <taxon>Burkholderiaceae</taxon>
        <taxon>Paraburkholderia</taxon>
    </lineage>
</organism>
<dbReference type="EMBL" id="CP080096">
    <property type="protein sequence ID" value="QYD72518.1"/>
    <property type="molecule type" value="Genomic_DNA"/>
</dbReference>
<name>A0ABX8V097_9BURK</name>
<evidence type="ECO:0000313" key="1">
    <source>
        <dbReference type="EMBL" id="QYD72518.1"/>
    </source>
</evidence>
<gene>
    <name evidence="1" type="ORF">KZJ38_22615</name>
</gene>
<reference evidence="1 2" key="1">
    <citation type="submission" date="2021-07" db="EMBL/GenBank/DDBJ databases">
        <title>Paraburkholderia edwinii protects Aspergillus sp. from phenazines by acting as a toxin sponge.</title>
        <authorList>
            <person name="Dahlstrom K.M."/>
            <person name="Newman D.K."/>
        </authorList>
    </citation>
    <scope>NUCLEOTIDE SEQUENCE [LARGE SCALE GENOMIC DNA]</scope>
    <source>
        <strain evidence="1 2">Pe01</strain>
    </source>
</reference>
<keyword evidence="2" id="KW-1185">Reference proteome</keyword>
<protein>
    <recommendedName>
        <fullName evidence="3">HEPN domain-containing protein</fullName>
    </recommendedName>
</protein>